<dbReference type="Pfam" id="PF09335">
    <property type="entry name" value="VTT_dom"/>
    <property type="match status" value="1"/>
</dbReference>
<reference evidence="8" key="1">
    <citation type="journal article" date="2021" name="PeerJ">
        <title>Extensive microbial diversity within the chicken gut microbiome revealed by metagenomics and culture.</title>
        <authorList>
            <person name="Gilroy R."/>
            <person name="Ravi A."/>
            <person name="Getino M."/>
            <person name="Pursley I."/>
            <person name="Horton D.L."/>
            <person name="Alikhan N.F."/>
            <person name="Baker D."/>
            <person name="Gharbi K."/>
            <person name="Hall N."/>
            <person name="Watson M."/>
            <person name="Adriaenssens E.M."/>
            <person name="Foster-Nyarko E."/>
            <person name="Jarju S."/>
            <person name="Secka A."/>
            <person name="Antonio M."/>
            <person name="Oren A."/>
            <person name="Chaudhuri R.R."/>
            <person name="La Ragione R."/>
            <person name="Hildebrand F."/>
            <person name="Pallen M.J."/>
        </authorList>
    </citation>
    <scope>NUCLEOTIDE SEQUENCE</scope>
    <source>
        <strain evidence="8">CHK169-2315</strain>
    </source>
</reference>
<evidence type="ECO:0000313" key="8">
    <source>
        <dbReference type="EMBL" id="HIV75827.1"/>
    </source>
</evidence>
<accession>A0A9D1PPK2</accession>
<dbReference type="InterPro" id="IPR032816">
    <property type="entry name" value="VTT_dom"/>
</dbReference>
<keyword evidence="2 6" id="KW-1003">Cell membrane</keyword>
<dbReference type="EMBL" id="DXHX01000172">
    <property type="protein sequence ID" value="HIV75827.1"/>
    <property type="molecule type" value="Genomic_DNA"/>
</dbReference>
<evidence type="ECO:0000256" key="3">
    <source>
        <dbReference type="ARBA" id="ARBA00022692"/>
    </source>
</evidence>
<protein>
    <recommendedName>
        <fullName evidence="6">TVP38/TMEM64 family membrane protein</fullName>
    </recommendedName>
</protein>
<evidence type="ECO:0000256" key="4">
    <source>
        <dbReference type="ARBA" id="ARBA00022989"/>
    </source>
</evidence>
<keyword evidence="4 6" id="KW-1133">Transmembrane helix</keyword>
<comment type="subcellular location">
    <subcellularLocation>
        <location evidence="1 6">Cell membrane</location>
        <topology evidence="1 6">Multi-pass membrane protein</topology>
    </subcellularLocation>
</comment>
<organism evidence="8 9">
    <name type="scientific">Candidatus Pseudogracilibacillus intestinigallinarum</name>
    <dbReference type="NCBI Taxonomy" id="2838742"/>
    <lineage>
        <taxon>Bacteria</taxon>
        <taxon>Bacillati</taxon>
        <taxon>Bacillota</taxon>
        <taxon>Bacilli</taxon>
        <taxon>Bacillales</taxon>
        <taxon>Bacillaceae</taxon>
        <taxon>Pseudogracilibacillus</taxon>
    </lineage>
</organism>
<reference evidence="8" key="2">
    <citation type="submission" date="2021-04" db="EMBL/GenBank/DDBJ databases">
        <authorList>
            <person name="Gilroy R."/>
        </authorList>
    </citation>
    <scope>NUCLEOTIDE SEQUENCE</scope>
    <source>
        <strain evidence="8">CHK169-2315</strain>
    </source>
</reference>
<feature type="transmembrane region" description="Helical" evidence="6">
    <location>
        <begin position="27"/>
        <end position="47"/>
    </location>
</feature>
<evidence type="ECO:0000256" key="1">
    <source>
        <dbReference type="ARBA" id="ARBA00004651"/>
    </source>
</evidence>
<evidence type="ECO:0000256" key="2">
    <source>
        <dbReference type="ARBA" id="ARBA00022475"/>
    </source>
</evidence>
<name>A0A9D1PPK2_9BACI</name>
<proteinExistence type="inferred from homology"/>
<dbReference type="PANTHER" id="PTHR12677:SF55">
    <property type="entry name" value="UNDECAPRENYL PHOSPHATE TRANSPORTER SAOUHSC_00901-RELATED"/>
    <property type="match status" value="1"/>
</dbReference>
<dbReference type="AlphaFoldDB" id="A0A9D1PPK2"/>
<feature type="transmembrane region" description="Helical" evidence="6">
    <location>
        <begin position="109"/>
        <end position="130"/>
    </location>
</feature>
<comment type="similarity">
    <text evidence="6">Belongs to the TVP38/TMEM64 family.</text>
</comment>
<keyword evidence="5 6" id="KW-0472">Membrane</keyword>
<dbReference type="PANTHER" id="PTHR12677">
    <property type="entry name" value="GOLGI APPARATUS MEMBRANE PROTEIN TVP38-RELATED"/>
    <property type="match status" value="1"/>
</dbReference>
<keyword evidence="3 6" id="KW-0812">Transmembrane</keyword>
<evidence type="ECO:0000256" key="6">
    <source>
        <dbReference type="RuleBase" id="RU366058"/>
    </source>
</evidence>
<feature type="transmembrane region" description="Helical" evidence="6">
    <location>
        <begin position="59"/>
        <end position="79"/>
    </location>
</feature>
<dbReference type="Proteomes" id="UP000823937">
    <property type="component" value="Unassembled WGS sequence"/>
</dbReference>
<evidence type="ECO:0000259" key="7">
    <source>
        <dbReference type="Pfam" id="PF09335"/>
    </source>
</evidence>
<dbReference type="GO" id="GO:0005886">
    <property type="term" value="C:plasma membrane"/>
    <property type="evidence" value="ECO:0007669"/>
    <property type="project" value="UniProtKB-SubCell"/>
</dbReference>
<evidence type="ECO:0000256" key="5">
    <source>
        <dbReference type="ARBA" id="ARBA00023136"/>
    </source>
</evidence>
<feature type="domain" description="VTT" evidence="7">
    <location>
        <begin position="41"/>
        <end position="157"/>
    </location>
</feature>
<gene>
    <name evidence="8" type="ORF">H9895_12190</name>
</gene>
<dbReference type="InterPro" id="IPR015414">
    <property type="entry name" value="TMEM64"/>
</dbReference>
<evidence type="ECO:0000313" key="9">
    <source>
        <dbReference type="Proteomes" id="UP000823937"/>
    </source>
</evidence>
<feature type="transmembrane region" description="Helical" evidence="6">
    <location>
        <begin position="137"/>
        <end position="155"/>
    </location>
</feature>
<comment type="caution">
    <text evidence="8">The sequence shown here is derived from an EMBL/GenBank/DDBJ whole genome shotgun (WGS) entry which is preliminary data.</text>
</comment>
<sequence length="196" mass="21879">MENANELLEKAIELLDKYEKLGPLPGILLPFIEAFLPFLPLIAFVMANSVAYGLLKGFLYSWIGSAVGSIAVFLLIRIFSKKKLFQKLKANKQVSYVTEWVDRHGFGPLFILLCFPFSPSSVINVVAALSNVSKQQFILAVLLGKSVMIFSIAYVGSSLREFAESPVKTIIVTICIGLFWIVGKQIENMMLKRKNK</sequence>
<feature type="transmembrane region" description="Helical" evidence="6">
    <location>
        <begin position="167"/>
        <end position="186"/>
    </location>
</feature>